<evidence type="ECO:0000256" key="4">
    <source>
        <dbReference type="ARBA" id="ARBA00022723"/>
    </source>
</evidence>
<dbReference type="EMBL" id="NBSH01000004">
    <property type="protein sequence ID" value="ORX38539.1"/>
    <property type="molecule type" value="Genomic_DNA"/>
</dbReference>
<evidence type="ECO:0000256" key="6">
    <source>
        <dbReference type="ARBA" id="ARBA00022786"/>
    </source>
</evidence>
<dbReference type="GO" id="GO:0005737">
    <property type="term" value="C:cytoplasm"/>
    <property type="evidence" value="ECO:0007669"/>
    <property type="project" value="TreeGrafter"/>
</dbReference>
<keyword evidence="7 10" id="KW-0862">Zinc</keyword>
<dbReference type="UniPathway" id="UPA00143"/>
<organism evidence="13 14">
    <name type="scientific">Kockovaella imperatae</name>
    <dbReference type="NCBI Taxonomy" id="4999"/>
    <lineage>
        <taxon>Eukaryota</taxon>
        <taxon>Fungi</taxon>
        <taxon>Dikarya</taxon>
        <taxon>Basidiomycota</taxon>
        <taxon>Agaricomycotina</taxon>
        <taxon>Tremellomycetes</taxon>
        <taxon>Tremellales</taxon>
        <taxon>Cuniculitremaceae</taxon>
        <taxon>Kockovaella</taxon>
    </lineage>
</organism>
<name>A0A1Y1UKL0_9TREE</name>
<keyword evidence="6 10" id="KW-0833">Ubl conjugation pathway</keyword>
<proteinExistence type="inferred from homology"/>
<dbReference type="InterPro" id="IPR014719">
    <property type="entry name" value="Ribosomal_bL12_C/ClpS-like"/>
</dbReference>
<dbReference type="PANTHER" id="PTHR21497">
    <property type="entry name" value="UBIQUITIN LIGASE E3 ALPHA-RELATED"/>
    <property type="match status" value="1"/>
</dbReference>
<dbReference type="InterPro" id="IPR044046">
    <property type="entry name" value="E3_ligase_UBR-like_C"/>
</dbReference>
<keyword evidence="5 10" id="KW-0863">Zinc-finger</keyword>
<dbReference type="SMART" id="SM00396">
    <property type="entry name" value="ZnF_UBR1"/>
    <property type="match status" value="1"/>
</dbReference>
<protein>
    <recommendedName>
        <fullName evidence="10">E3 ubiquitin-protein ligase</fullName>
        <ecNumber evidence="10">2.3.2.27</ecNumber>
    </recommendedName>
</protein>
<feature type="compositionally biased region" description="Polar residues" evidence="11">
    <location>
        <begin position="23"/>
        <end position="34"/>
    </location>
</feature>
<dbReference type="Gene3D" id="1.10.10.2670">
    <property type="entry name" value="E3 ubiquitin-protein ligase"/>
    <property type="match status" value="1"/>
</dbReference>
<gene>
    <name evidence="13" type="ORF">BD324DRAFT_621277</name>
</gene>
<dbReference type="SUPFAM" id="SSF46785">
    <property type="entry name" value="Winged helix' DNA-binding domain"/>
    <property type="match status" value="1"/>
</dbReference>
<dbReference type="GO" id="GO:0008270">
    <property type="term" value="F:zinc ion binding"/>
    <property type="evidence" value="ECO:0007669"/>
    <property type="project" value="UniProtKB-UniRule"/>
</dbReference>
<dbReference type="InterPro" id="IPR042065">
    <property type="entry name" value="E3_ELL-like"/>
</dbReference>
<dbReference type="InterPro" id="IPR036390">
    <property type="entry name" value="WH_DNA-bd_sf"/>
</dbReference>
<evidence type="ECO:0000256" key="11">
    <source>
        <dbReference type="SAM" id="MobiDB-lite"/>
    </source>
</evidence>
<evidence type="ECO:0000256" key="10">
    <source>
        <dbReference type="RuleBase" id="RU366018"/>
    </source>
</evidence>
<dbReference type="InParanoid" id="A0A1Y1UKL0"/>
<evidence type="ECO:0000256" key="8">
    <source>
        <dbReference type="ARBA" id="ARBA00046341"/>
    </source>
</evidence>
<dbReference type="CDD" id="cd16482">
    <property type="entry name" value="RING-H2_UBR1-like"/>
    <property type="match status" value="1"/>
</dbReference>
<evidence type="ECO:0000256" key="9">
    <source>
        <dbReference type="PROSITE-ProRule" id="PRU00508"/>
    </source>
</evidence>
<reference evidence="13 14" key="1">
    <citation type="submission" date="2017-03" db="EMBL/GenBank/DDBJ databases">
        <title>Widespread Adenine N6-methylation of Active Genes in Fungi.</title>
        <authorList>
            <consortium name="DOE Joint Genome Institute"/>
            <person name="Mondo S.J."/>
            <person name="Dannebaum R.O."/>
            <person name="Kuo R.C."/>
            <person name="Louie K.B."/>
            <person name="Bewick A.J."/>
            <person name="Labutti K."/>
            <person name="Haridas S."/>
            <person name="Kuo A."/>
            <person name="Salamov A."/>
            <person name="Ahrendt S.R."/>
            <person name="Lau R."/>
            <person name="Bowen B.P."/>
            <person name="Lipzen A."/>
            <person name="Sullivan W."/>
            <person name="Andreopoulos W.B."/>
            <person name="Clum A."/>
            <person name="Lindquist E."/>
            <person name="Daum C."/>
            <person name="Northen T.R."/>
            <person name="Ramamoorthy G."/>
            <person name="Schmitz R.J."/>
            <person name="Gryganskyi A."/>
            <person name="Culley D."/>
            <person name="Magnuson J."/>
            <person name="James T.Y."/>
            <person name="O'Malley M.A."/>
            <person name="Stajich J.E."/>
            <person name="Spatafora J.W."/>
            <person name="Visel A."/>
            <person name="Grigoriev I.V."/>
        </authorList>
    </citation>
    <scope>NUCLEOTIDE SEQUENCE [LARGE SCALE GENOMIC DNA]</scope>
    <source>
        <strain evidence="13 14">NRRL Y-17943</strain>
    </source>
</reference>
<comment type="similarity">
    <text evidence="8 10">Belongs to the E3 ubiquitin-protein ligase UBR1-like family.</text>
</comment>
<comment type="function">
    <text evidence="10">Ubiquitin ligase protein which is a component of the N-end rule pathway. Recognizes and binds to proteins bearing specific N-terminal residues that are destabilizing according to the N-end rule, leading to their ubiquitination and subsequent degradation.</text>
</comment>
<comment type="pathway">
    <text evidence="2 10">Protein modification; protein ubiquitination.</text>
</comment>
<dbReference type="Proteomes" id="UP000193218">
    <property type="component" value="Unassembled WGS sequence"/>
</dbReference>
<keyword evidence="13" id="KW-0436">Ligase</keyword>
<dbReference type="GO" id="GO:0000151">
    <property type="term" value="C:ubiquitin ligase complex"/>
    <property type="evidence" value="ECO:0007669"/>
    <property type="project" value="TreeGrafter"/>
</dbReference>
<dbReference type="Gene3D" id="2.10.110.30">
    <property type="match status" value="1"/>
</dbReference>
<dbReference type="Pfam" id="PF02207">
    <property type="entry name" value="zf-UBR"/>
    <property type="match status" value="1"/>
</dbReference>
<evidence type="ECO:0000256" key="3">
    <source>
        <dbReference type="ARBA" id="ARBA00022679"/>
    </source>
</evidence>
<evidence type="ECO:0000256" key="7">
    <source>
        <dbReference type="ARBA" id="ARBA00022833"/>
    </source>
</evidence>
<evidence type="ECO:0000256" key="2">
    <source>
        <dbReference type="ARBA" id="ARBA00004906"/>
    </source>
</evidence>
<dbReference type="GO" id="GO:0061630">
    <property type="term" value="F:ubiquitin protein ligase activity"/>
    <property type="evidence" value="ECO:0007669"/>
    <property type="project" value="UniProtKB-UniRule"/>
</dbReference>
<keyword evidence="4 10" id="KW-0479">Metal-binding</keyword>
<dbReference type="GO" id="GO:0016874">
    <property type="term" value="F:ligase activity"/>
    <property type="evidence" value="ECO:0007669"/>
    <property type="project" value="UniProtKB-KW"/>
</dbReference>
<feature type="domain" description="UBR-type" evidence="12">
    <location>
        <begin position="151"/>
        <end position="225"/>
    </location>
</feature>
<dbReference type="FunFam" id="2.10.110.30:FF:000002">
    <property type="entry name" value="Putative e3 ubiquitin-protein ligase ubr3"/>
    <property type="match status" value="1"/>
</dbReference>
<sequence length="1893" mass="214875">MDAQEAPYQDPWSGPPWNPGISPASSSPWGTNQPLPRDPRLPAFTTLPIPTEPSHPHRILHDLINYSHYSRHGRFTSTAHATVLRQLFQTVWRKPEWVPFFDMAPEDAAGMPGSKSMSDWLWLGEDGLERGWKLSEAQSKVEKTSPPSRGKSCGKILHRFDRTYSCKTCAADASCVLCVDCFSASDHEGHEILFGQSFSFAAACDCGDSSAWLEGANNGCEDHPPLPPDEEAIDPPLGFITAAKVPAALLSDLYTTIVICLEFIINTMQHSPLPSTYSDLPKDLKEMMSSSSNFPTGEPIDRRSAGPWSVILWADEKHVMKEVTRQIRDALGLPWNAASYMAREADTYGRKCVLVTPNALLAFHTASMFQQIDLGVTLRLAGDTFKEEVVKVIIGWLSDMCCATIAGDPNLFRRLVARAFAEPRLSKDQHRGAPLAPDLQDLLVTPDLCRLPRREHVFGNEPTRLDWMMRLDVRLWRRAKWDMRQIYSAIYGTDRHGKRQLACRFGANYVAMFEHYLFHDRELDTNLIFSIAYMVFGHAIAAANASVHVGLFETVLDVAESWYSGNGKSLILPASFEVPRLDTTTPAFRGKKAMTIFGHVRILFRHPLTQMVIVASPFMTDRVFTLLHLFVGLQPQHRVLDEHVEYEVEWPRSFAILAELSKCCREFGECFRHAEVDVTLATIHRAIKTIRSDMLLLTDRLDPEIWTPPVAHRLIGVLDAGTQFDVIDINVATIKAFTFHHYFHLAIAEMIKSLMFAIASDGGLANGVSFPDIFKRALQIPGAGDSEKIKLLILEWPLQMHVVLSQIRADMWKKNGVAMRGQYHHYREMNVREATVDQDFFLLQFCLCILDPYKFFVAVIDRFGLVPWFRDPITQARHWNESEMDPKQVIAIMEDFVLLVIHIVTETTSVCQWDQTRVTRKHIIHQLALGKLSYAELLKKLPERCAERRSILNVLRSVSDFHRPTMTANGAYTLKEECYAEVDPYWRHYTRNEQRTATAKLVERAKKSDQTTEPLLMPLPLEFPPPGQPMSNLGAFLSNNAGTDIVYWVVAHCMYMADQTNWPGLEAAKNEAPQLDNLLDLALHLSMIIISVAPKEFAERSVHIQPKSQSMSLFQKFWFMQTSEVFKAFRPKLDYVLKAIVERLPETYTAEYRESLEASKLVQDPEESKAQVRAAAAARQKAIMAEFAKKQADFASLMEEDDDEEDIMDEVKEEEESYGQCIVCQDDVTHQRPGGMLALMQPSRVLRDVFHDRDWLEESLATPVCLDNATRHTRFGLDSTGEPIETDGYPSTHYRFGAYISACNHVMHETCIGTYFEATRWRHTQQVGRHHPENAVRMEYMCPLCKSLGNILIPLDTTQTPFKSAFNRQGKLPTLSEKIRSVSEEGLIRVSDSARIWDHHIETGELTPWFTDCNFSLNTLDPVHRRQVMRPISRMIERMRNLLRPLSDQSTRIRGKKSSMYLPDDVVAYTIAISEITQRGLARAEGALSVAEQVPDMSMKLIKKLVGVLQLELDLFFGPNYDRTALRVGIFARFLPDWYRASTLPSPLLLRNPLGMVVETAAIAPDLLHPVIVMAYYANLTRVMLGLSIYARRVLVPKTDPQPRTPAPEEPEREDAMSIFADFRNIMHGVFRSTGPFNDSEAVLSLFTDEMLAKLLYAHTLPFLRRAAIIYYSVTGTYPDPHGADSLTNACEYNRLMALLCISHPKDTLPKPNSTEAPIVSRWLTQWSMQGRYVPPLEFPGTYELYRLPVNWERMILLFTDLRCEKCNTKPSFPAVCLFCGAFVCLGGDCCAEGEQGECNLHMRECGAAVGMFVDIKRWVILYLYAGSGCFQAMPYLDSHGELDPSLRRGHRQSIHVGRWDELRRATWLQHTIPHLTARRLELTNDQGGWTCL</sequence>
<feature type="zinc finger region" description="UBR-type" evidence="9">
    <location>
        <begin position="151"/>
        <end position="225"/>
    </location>
</feature>
<dbReference type="CDD" id="cd19673">
    <property type="entry name" value="UBR-box_UBR3"/>
    <property type="match status" value="1"/>
</dbReference>
<evidence type="ECO:0000256" key="1">
    <source>
        <dbReference type="ARBA" id="ARBA00000900"/>
    </source>
</evidence>
<evidence type="ECO:0000313" key="14">
    <source>
        <dbReference type="Proteomes" id="UP000193218"/>
    </source>
</evidence>
<comment type="catalytic activity">
    <reaction evidence="1 10">
        <text>S-ubiquitinyl-[E2 ubiquitin-conjugating enzyme]-L-cysteine + [acceptor protein]-L-lysine = [E2 ubiquitin-conjugating enzyme]-L-cysteine + N(6)-ubiquitinyl-[acceptor protein]-L-lysine.</text>
        <dbReference type="EC" id="2.3.2.27"/>
    </reaction>
</comment>
<dbReference type="InterPro" id="IPR039164">
    <property type="entry name" value="UBR1-like"/>
</dbReference>
<dbReference type="PROSITE" id="PS51157">
    <property type="entry name" value="ZF_UBR"/>
    <property type="match status" value="1"/>
</dbReference>
<dbReference type="RefSeq" id="XP_021872461.1">
    <property type="nucleotide sequence ID" value="XM_022015369.1"/>
</dbReference>
<dbReference type="OrthoDB" id="26387at2759"/>
<dbReference type="STRING" id="4999.A0A1Y1UKL0"/>
<accession>A0A1Y1UKL0</accession>
<dbReference type="Pfam" id="PF18995">
    <property type="entry name" value="PRT6_C"/>
    <property type="match status" value="1"/>
</dbReference>
<dbReference type="SUPFAM" id="SSF54736">
    <property type="entry name" value="ClpS-like"/>
    <property type="match status" value="1"/>
</dbReference>
<dbReference type="PANTHER" id="PTHR21497:SF24">
    <property type="entry name" value="E3 UBIQUITIN-PROTEIN LIGASE UBR1"/>
    <property type="match status" value="1"/>
</dbReference>
<dbReference type="GO" id="GO:0071596">
    <property type="term" value="P:ubiquitin-dependent protein catabolic process via the N-end rule pathway"/>
    <property type="evidence" value="ECO:0007669"/>
    <property type="project" value="UniProtKB-UniRule"/>
</dbReference>
<keyword evidence="14" id="KW-1185">Reference proteome</keyword>
<dbReference type="FunCoup" id="A0A1Y1UKL0">
    <property type="interactions" value="311"/>
</dbReference>
<evidence type="ECO:0000256" key="5">
    <source>
        <dbReference type="ARBA" id="ARBA00022771"/>
    </source>
</evidence>
<dbReference type="Pfam" id="PF22960">
    <property type="entry name" value="WHD_UBR1"/>
    <property type="match status" value="1"/>
</dbReference>
<comment type="caution">
    <text evidence="13">The sequence shown here is derived from an EMBL/GenBank/DDBJ whole genome shotgun (WGS) entry which is preliminary data.</text>
</comment>
<dbReference type="GO" id="GO:0016567">
    <property type="term" value="P:protein ubiquitination"/>
    <property type="evidence" value="ECO:0007669"/>
    <property type="project" value="UniProtKB-UniRule"/>
</dbReference>
<keyword evidence="3 10" id="KW-0808">Transferase</keyword>
<dbReference type="GeneID" id="33557178"/>
<evidence type="ECO:0000313" key="13">
    <source>
        <dbReference type="EMBL" id="ORX38539.1"/>
    </source>
</evidence>
<evidence type="ECO:0000259" key="12">
    <source>
        <dbReference type="PROSITE" id="PS51157"/>
    </source>
</evidence>
<dbReference type="InterPro" id="IPR003126">
    <property type="entry name" value="Znf_UBR"/>
</dbReference>
<dbReference type="InterPro" id="IPR055194">
    <property type="entry name" value="UBR1-like_WH"/>
</dbReference>
<dbReference type="EC" id="2.3.2.27" evidence="10"/>
<feature type="region of interest" description="Disordered" evidence="11">
    <location>
        <begin position="1"/>
        <end position="53"/>
    </location>
</feature>